<evidence type="ECO:0000313" key="8">
    <source>
        <dbReference type="EMBL" id="MBL0390752.1"/>
    </source>
</evidence>
<dbReference type="PANTHER" id="PTHR30071:SF1">
    <property type="entry name" value="CYTOCHROME B_B6 PROTEIN-RELATED"/>
    <property type="match status" value="1"/>
</dbReference>
<keyword evidence="4 6" id="KW-1133">Transmembrane helix</keyword>
<evidence type="ECO:0000313" key="9">
    <source>
        <dbReference type="Proteomes" id="UP000599109"/>
    </source>
</evidence>
<dbReference type="InterPro" id="IPR002541">
    <property type="entry name" value="Cyt_c_assembly"/>
</dbReference>
<feature type="transmembrane region" description="Helical" evidence="6">
    <location>
        <begin position="12"/>
        <end position="31"/>
    </location>
</feature>
<feature type="transmembrane region" description="Helical" evidence="6">
    <location>
        <begin position="43"/>
        <end position="64"/>
    </location>
</feature>
<keyword evidence="5 6" id="KW-0472">Membrane</keyword>
<accession>A0A937CT71</accession>
<evidence type="ECO:0000256" key="1">
    <source>
        <dbReference type="ARBA" id="ARBA00004141"/>
    </source>
</evidence>
<feature type="transmembrane region" description="Helical" evidence="6">
    <location>
        <begin position="249"/>
        <end position="273"/>
    </location>
</feature>
<evidence type="ECO:0000256" key="3">
    <source>
        <dbReference type="ARBA" id="ARBA00022748"/>
    </source>
</evidence>
<dbReference type="InterPro" id="IPR045062">
    <property type="entry name" value="Cyt_c_biogenesis_CcsA/CcmC"/>
</dbReference>
<dbReference type="PANTHER" id="PTHR30071">
    <property type="entry name" value="HEME EXPORTER PROTEIN C"/>
    <property type="match status" value="1"/>
</dbReference>
<evidence type="ECO:0000256" key="5">
    <source>
        <dbReference type="ARBA" id="ARBA00023136"/>
    </source>
</evidence>
<protein>
    <submittedName>
        <fullName evidence="8">Cytochrome c biogenesis protein CcsA</fullName>
    </submittedName>
</protein>
<evidence type="ECO:0000256" key="6">
    <source>
        <dbReference type="SAM" id="Phobius"/>
    </source>
</evidence>
<evidence type="ECO:0000256" key="4">
    <source>
        <dbReference type="ARBA" id="ARBA00022989"/>
    </source>
</evidence>
<gene>
    <name evidence="8" type="primary">ccsA</name>
    <name evidence="8" type="ORF">JJ685_06295</name>
</gene>
<keyword evidence="2 6" id="KW-0812">Transmembrane</keyword>
<dbReference type="Pfam" id="PF01578">
    <property type="entry name" value="Cytochrom_C_asm"/>
    <property type="match status" value="1"/>
</dbReference>
<reference evidence="8 9" key="1">
    <citation type="journal article" date="2017" name="Int. J. Syst. Evol. Microbiol.">
        <title>Ramlibacter monticola sp. nov., isolated from forest soil.</title>
        <authorList>
            <person name="Chaudhary D.K."/>
            <person name="Kim J."/>
        </authorList>
    </citation>
    <scope>NUCLEOTIDE SEQUENCE [LARGE SCALE GENOMIC DNA]</scope>
    <source>
        <strain evidence="8 9">KACC 19175</strain>
    </source>
</reference>
<keyword evidence="3" id="KW-0201">Cytochrome c-type biogenesis</keyword>
<feature type="transmembrane region" description="Helical" evidence="6">
    <location>
        <begin position="140"/>
        <end position="164"/>
    </location>
</feature>
<keyword evidence="9" id="KW-1185">Reference proteome</keyword>
<dbReference type="EMBL" id="JAEQNE010000001">
    <property type="protein sequence ID" value="MBL0390752.1"/>
    <property type="molecule type" value="Genomic_DNA"/>
</dbReference>
<feature type="transmembrane region" description="Helical" evidence="6">
    <location>
        <begin position="185"/>
        <end position="208"/>
    </location>
</feature>
<evidence type="ECO:0000256" key="2">
    <source>
        <dbReference type="ARBA" id="ARBA00022692"/>
    </source>
</evidence>
<dbReference type="GO" id="GO:0005886">
    <property type="term" value="C:plasma membrane"/>
    <property type="evidence" value="ECO:0007669"/>
    <property type="project" value="TreeGrafter"/>
</dbReference>
<name>A0A937CT71_9BURK</name>
<dbReference type="AlphaFoldDB" id="A0A937CT71"/>
<feature type="domain" description="Cytochrome c assembly protein" evidence="7">
    <location>
        <begin position="80"/>
        <end position="270"/>
    </location>
</feature>
<comment type="caution">
    <text evidence="8">The sequence shown here is derived from an EMBL/GenBank/DDBJ whole genome shotgun (WGS) entry which is preliminary data.</text>
</comment>
<comment type="subcellular location">
    <subcellularLocation>
        <location evidence="1">Membrane</location>
        <topology evidence="1">Multi-pass membrane protein</topology>
    </subcellularLocation>
</comment>
<evidence type="ECO:0000259" key="7">
    <source>
        <dbReference type="Pfam" id="PF01578"/>
    </source>
</evidence>
<organism evidence="8 9">
    <name type="scientific">Ramlibacter monticola</name>
    <dbReference type="NCBI Taxonomy" id="1926872"/>
    <lineage>
        <taxon>Bacteria</taxon>
        <taxon>Pseudomonadati</taxon>
        <taxon>Pseudomonadota</taxon>
        <taxon>Betaproteobacteria</taxon>
        <taxon>Burkholderiales</taxon>
        <taxon>Comamonadaceae</taxon>
        <taxon>Ramlibacter</taxon>
    </lineage>
</organism>
<feature type="transmembrane region" description="Helical" evidence="6">
    <location>
        <begin position="102"/>
        <end position="120"/>
    </location>
</feature>
<feature type="transmembrane region" description="Helical" evidence="6">
    <location>
        <begin position="223"/>
        <end position="242"/>
    </location>
</feature>
<dbReference type="GO" id="GO:0020037">
    <property type="term" value="F:heme binding"/>
    <property type="evidence" value="ECO:0007669"/>
    <property type="project" value="InterPro"/>
</dbReference>
<proteinExistence type="predicted"/>
<dbReference type="GO" id="GO:0017004">
    <property type="term" value="P:cytochrome complex assembly"/>
    <property type="evidence" value="ECO:0007669"/>
    <property type="project" value="UniProtKB-KW"/>
</dbReference>
<dbReference type="RefSeq" id="WP_201673333.1">
    <property type="nucleotide sequence ID" value="NZ_JAEQNE010000001.1"/>
</dbReference>
<sequence length="279" mass="30310">MNMATMPTDTWVLYLGALLVAGSALLAWRLAATAGATPRSAPLMALSLHDVALGVLALGIALRWSRVGHGPFLSLFEILASSLLSLGLLWRLFSLRVPVLRESAPVVLSLLSVMGVWLLVSDTSDTRLPATYEMPILWLHVAMGKIFLACALVATGLAGVLLGRGSARGQRWFRRMPPDAALDRLAWRFMLIALVFESLMLIAGAVWAQDAWGRFWAWDPLETWAFVTWVALVGAVHARLTWKLGPRAGALMILGVFVLAFLTFFGVPFVSLAPHKGAV</sequence>
<feature type="transmembrane region" description="Helical" evidence="6">
    <location>
        <begin position="70"/>
        <end position="90"/>
    </location>
</feature>
<dbReference type="Proteomes" id="UP000599109">
    <property type="component" value="Unassembled WGS sequence"/>
</dbReference>